<keyword evidence="3" id="KW-0238">DNA-binding</keyword>
<evidence type="ECO:0000313" key="6">
    <source>
        <dbReference type="EMBL" id="MED1203004.1"/>
    </source>
</evidence>
<comment type="caution">
    <text evidence="6">The sequence shown here is derived from an EMBL/GenBank/DDBJ whole genome shotgun (WGS) entry which is preliminary data.</text>
</comment>
<dbReference type="InterPro" id="IPR005119">
    <property type="entry name" value="LysR_subst-bd"/>
</dbReference>
<sequence>MDQHLYVFVTVAEKQNFSRAAEELHMTQPAVSQYIRTLEQTMGTRLLERSNKYVRLNKAGEIVYHHAKEILGLHTKMQGLIDDLTMKAKGPLAIGSSYTFGEYILPHIIARLKKQYPLIQPAITIHNTSEIAELVENHQLDIGIIEGQFKHSRVDTRKIAEDSMVLVAPPGHPLSEKSEIDIHEVKGETWILREKGSGTREAAENLFYQYGIEPEQVMEFGSTQLIKESVEAGLGISLLSSWTIQKEMKNGYISMLPVRGLPFKRHFSILTNSPFQTKALKTFLELMEDYLEENKKEKNGNP</sequence>
<dbReference type="InterPro" id="IPR036388">
    <property type="entry name" value="WH-like_DNA-bd_sf"/>
</dbReference>
<protein>
    <submittedName>
        <fullName evidence="6">LysR family transcriptional regulator</fullName>
    </submittedName>
</protein>
<evidence type="ECO:0000259" key="5">
    <source>
        <dbReference type="PROSITE" id="PS50931"/>
    </source>
</evidence>
<dbReference type="InterPro" id="IPR036390">
    <property type="entry name" value="WH_DNA-bd_sf"/>
</dbReference>
<dbReference type="InterPro" id="IPR000847">
    <property type="entry name" value="LysR_HTH_N"/>
</dbReference>
<feature type="domain" description="HTH lysR-type" evidence="5">
    <location>
        <begin position="1"/>
        <end position="57"/>
    </location>
</feature>
<evidence type="ECO:0000256" key="4">
    <source>
        <dbReference type="ARBA" id="ARBA00023163"/>
    </source>
</evidence>
<dbReference type="PROSITE" id="PS50931">
    <property type="entry name" value="HTH_LYSR"/>
    <property type="match status" value="1"/>
</dbReference>
<proteinExistence type="inferred from homology"/>
<dbReference type="SUPFAM" id="SSF53850">
    <property type="entry name" value="Periplasmic binding protein-like II"/>
    <property type="match status" value="1"/>
</dbReference>
<dbReference type="Pfam" id="PF03466">
    <property type="entry name" value="LysR_substrate"/>
    <property type="match status" value="1"/>
</dbReference>
<dbReference type="CDD" id="cd08420">
    <property type="entry name" value="PBP2_CysL_like"/>
    <property type="match status" value="1"/>
</dbReference>
<evidence type="ECO:0000256" key="3">
    <source>
        <dbReference type="ARBA" id="ARBA00023125"/>
    </source>
</evidence>
<keyword evidence="2" id="KW-0805">Transcription regulation</keyword>
<dbReference type="Pfam" id="PF00126">
    <property type="entry name" value="HTH_1"/>
    <property type="match status" value="1"/>
</dbReference>
<dbReference type="SUPFAM" id="SSF46785">
    <property type="entry name" value="Winged helix' DNA-binding domain"/>
    <property type="match status" value="1"/>
</dbReference>
<accession>A0ABU6MEZ2</accession>
<comment type="similarity">
    <text evidence="1">Belongs to the LysR transcriptional regulatory family.</text>
</comment>
<gene>
    <name evidence="6" type="ORF">P4T90_07830</name>
</gene>
<dbReference type="PRINTS" id="PR00039">
    <property type="entry name" value="HTHLYSR"/>
</dbReference>
<organism evidence="6 7">
    <name type="scientific">Heyndrickxia acidicola</name>
    <dbReference type="NCBI Taxonomy" id="209389"/>
    <lineage>
        <taxon>Bacteria</taxon>
        <taxon>Bacillati</taxon>
        <taxon>Bacillota</taxon>
        <taxon>Bacilli</taxon>
        <taxon>Bacillales</taxon>
        <taxon>Bacillaceae</taxon>
        <taxon>Heyndrickxia</taxon>
    </lineage>
</organism>
<dbReference type="EMBL" id="JARMAB010000009">
    <property type="protein sequence ID" value="MED1203004.1"/>
    <property type="molecule type" value="Genomic_DNA"/>
</dbReference>
<dbReference type="Proteomes" id="UP001341444">
    <property type="component" value="Unassembled WGS sequence"/>
</dbReference>
<reference evidence="6 7" key="1">
    <citation type="submission" date="2023-03" db="EMBL/GenBank/DDBJ databases">
        <title>Bacillus Genome Sequencing.</title>
        <authorList>
            <person name="Dunlap C."/>
        </authorList>
    </citation>
    <scope>NUCLEOTIDE SEQUENCE [LARGE SCALE GENOMIC DNA]</scope>
    <source>
        <strain evidence="6 7">B-23453</strain>
    </source>
</reference>
<keyword evidence="4" id="KW-0804">Transcription</keyword>
<dbReference type="PANTHER" id="PTHR30126">
    <property type="entry name" value="HTH-TYPE TRANSCRIPTIONAL REGULATOR"/>
    <property type="match status" value="1"/>
</dbReference>
<name>A0ABU6MEZ2_9BACI</name>
<dbReference type="RefSeq" id="WP_066266075.1">
    <property type="nucleotide sequence ID" value="NZ_JARMAB010000009.1"/>
</dbReference>
<dbReference type="PANTHER" id="PTHR30126:SF39">
    <property type="entry name" value="HTH-TYPE TRANSCRIPTIONAL REGULATOR CYSL"/>
    <property type="match status" value="1"/>
</dbReference>
<keyword evidence="7" id="KW-1185">Reference proteome</keyword>
<evidence type="ECO:0000256" key="2">
    <source>
        <dbReference type="ARBA" id="ARBA00023015"/>
    </source>
</evidence>
<evidence type="ECO:0000313" key="7">
    <source>
        <dbReference type="Proteomes" id="UP001341444"/>
    </source>
</evidence>
<dbReference type="Gene3D" id="3.40.190.290">
    <property type="match status" value="1"/>
</dbReference>
<evidence type="ECO:0000256" key="1">
    <source>
        <dbReference type="ARBA" id="ARBA00009437"/>
    </source>
</evidence>
<dbReference type="Gene3D" id="1.10.10.10">
    <property type="entry name" value="Winged helix-like DNA-binding domain superfamily/Winged helix DNA-binding domain"/>
    <property type="match status" value="1"/>
</dbReference>